<dbReference type="GeneID" id="108045927"/>
<organism evidence="1">
    <name type="scientific">Drosophila rhopaloa</name>
    <name type="common">Fruit fly</name>
    <dbReference type="NCBI Taxonomy" id="1041015"/>
    <lineage>
        <taxon>Eukaryota</taxon>
        <taxon>Metazoa</taxon>
        <taxon>Ecdysozoa</taxon>
        <taxon>Arthropoda</taxon>
        <taxon>Hexapoda</taxon>
        <taxon>Insecta</taxon>
        <taxon>Pterygota</taxon>
        <taxon>Neoptera</taxon>
        <taxon>Endopterygota</taxon>
        <taxon>Diptera</taxon>
        <taxon>Brachycera</taxon>
        <taxon>Muscomorpha</taxon>
        <taxon>Ephydroidea</taxon>
        <taxon>Drosophilidae</taxon>
        <taxon>Drosophila</taxon>
        <taxon>Sophophora</taxon>
    </lineage>
</organism>
<dbReference type="OrthoDB" id="7862993at2759"/>
<proteinExistence type="predicted"/>
<dbReference type="RefSeq" id="XP_016980906.1">
    <property type="nucleotide sequence ID" value="XM_017125417.1"/>
</dbReference>
<gene>
    <name evidence="1" type="primary">LOC108045927</name>
</gene>
<name>A0A6P4F6C1_DRORH</name>
<dbReference type="AlphaFoldDB" id="A0A6P4F6C1"/>
<dbReference type="RefSeq" id="XP_016980906.2">
    <property type="nucleotide sequence ID" value="XM_017125417.2"/>
</dbReference>
<sequence length="236" mass="27032">MQSAKILNKLLKEAPKNTKGSKEIAELQNLIVEVMKPRLDKLEEILSFRIVPAIRDDFQDEEEDWWPDYELYSDSHAITDMNGLLVCIQVALKGMPDDLKAIGEKFDFAYLAAKPTTIQNKTKKYLLVDELIEDMEDFVTHFSRLCTKILDDRRNLHDLASITMDTGDRIKLKIFDEQTFVQLQSRIASLENYIRDFCALFEAHVECKEEDRAGTLSKFAKPQGPLSAGAVKEART</sequence>
<reference evidence="1" key="1">
    <citation type="submission" date="2025-08" db="UniProtKB">
        <authorList>
            <consortium name="RefSeq"/>
        </authorList>
    </citation>
    <scope>IDENTIFICATION</scope>
</reference>
<protein>
    <submittedName>
        <fullName evidence="1">Uncharacterized protein LOC108045927</fullName>
    </submittedName>
</protein>
<accession>A0A6P4F6C1</accession>
<evidence type="ECO:0000313" key="1">
    <source>
        <dbReference type="RefSeq" id="XP_016980906.1"/>
    </source>
</evidence>